<feature type="compositionally biased region" description="Low complexity" evidence="1">
    <location>
        <begin position="7"/>
        <end position="20"/>
    </location>
</feature>
<proteinExistence type="predicted"/>
<keyword evidence="3" id="KW-1185">Reference proteome</keyword>
<feature type="compositionally biased region" description="Pro residues" evidence="1">
    <location>
        <begin position="364"/>
        <end position="373"/>
    </location>
</feature>
<feature type="non-terminal residue" evidence="2">
    <location>
        <position position="519"/>
    </location>
</feature>
<name>A0AAN6JL84_9BASI</name>
<comment type="caution">
    <text evidence="2">The sequence shown here is derived from an EMBL/GenBank/DDBJ whole genome shotgun (WGS) entry which is preliminary data.</text>
</comment>
<feature type="region of interest" description="Disordered" evidence="1">
    <location>
        <begin position="356"/>
        <end position="376"/>
    </location>
</feature>
<dbReference type="AlphaFoldDB" id="A0AAN6JL84"/>
<feature type="compositionally biased region" description="Low complexity" evidence="1">
    <location>
        <begin position="118"/>
        <end position="145"/>
    </location>
</feature>
<evidence type="ECO:0000256" key="1">
    <source>
        <dbReference type="SAM" id="MobiDB-lite"/>
    </source>
</evidence>
<protein>
    <submittedName>
        <fullName evidence="2">Uncharacterized protein</fullName>
    </submittedName>
</protein>
<accession>A0AAN6JL84</accession>
<dbReference type="EMBL" id="JAPDMQ010000096">
    <property type="protein sequence ID" value="KAK0535438.1"/>
    <property type="molecule type" value="Genomic_DNA"/>
</dbReference>
<gene>
    <name evidence="2" type="ORF">OC842_002332</name>
</gene>
<feature type="region of interest" description="Disordered" evidence="1">
    <location>
        <begin position="93"/>
        <end position="155"/>
    </location>
</feature>
<evidence type="ECO:0000313" key="3">
    <source>
        <dbReference type="Proteomes" id="UP001176521"/>
    </source>
</evidence>
<organism evidence="2 3">
    <name type="scientific">Tilletia horrida</name>
    <dbReference type="NCBI Taxonomy" id="155126"/>
    <lineage>
        <taxon>Eukaryota</taxon>
        <taxon>Fungi</taxon>
        <taxon>Dikarya</taxon>
        <taxon>Basidiomycota</taxon>
        <taxon>Ustilaginomycotina</taxon>
        <taxon>Exobasidiomycetes</taxon>
        <taxon>Tilletiales</taxon>
        <taxon>Tilletiaceae</taxon>
        <taxon>Tilletia</taxon>
    </lineage>
</organism>
<feature type="region of interest" description="Disordered" evidence="1">
    <location>
        <begin position="1"/>
        <end position="21"/>
    </location>
</feature>
<feature type="compositionally biased region" description="Polar residues" evidence="1">
    <location>
        <begin position="93"/>
        <end position="104"/>
    </location>
</feature>
<evidence type="ECO:0000313" key="2">
    <source>
        <dbReference type="EMBL" id="KAK0535438.1"/>
    </source>
</evidence>
<reference evidence="2" key="1">
    <citation type="journal article" date="2023" name="PhytoFront">
        <title>Draft Genome Resources of Seven Strains of Tilletia horrida, Causal Agent of Kernel Smut of Rice.</title>
        <authorList>
            <person name="Khanal S."/>
            <person name="Antony Babu S."/>
            <person name="Zhou X.G."/>
        </authorList>
    </citation>
    <scope>NUCLEOTIDE SEQUENCE</scope>
    <source>
        <strain evidence="2">TX3</strain>
    </source>
</reference>
<sequence length="519" mass="54626">MARVSHSRGAVSASPASGAPRAKKALGPVVLCICAYRCRKTMSDQGKVIPVSTRQTHRKKDTRALAGKVWVTAAQEELVRDSVLRNQYKSFHTSDANASPTRSSAGPGGLSLIASSLPVPASGSTPSGPVPPSSSSSTGSSQPSSPHLPPQSPALGHHLEQHLEHTSQASSAVLAADSRLVAPTPAATPLASDALIPSMGQLTLSDEIQVHHNNDNPALLHSRPAVASYTDVLAELTEGDGDEDEVDTVEDPVNEDAARGGLGLSTEDGLLDDSYLVGLEPVPGSAQTDAACSQYGAIPTGFEGRIGPLTLKEAQKLDRLMDLDRTERAAAAARSASLLPFGRDLLVELLSGRSASGTAAPMSAPAPTPPVEPTPSNILTIDHLTVWEETGGTMEAYERHGELLARRTETPVGSLHVAHGLVQAASELTPVTIDMCPASCMAYTGPRSTLSACAVCGLGRYREQLVAGRRVPVKTYQYLPYKPRLAAYYSTKLWAEALRYGAHKMREAAASFRTHPDGR</sequence>
<dbReference type="Proteomes" id="UP001176521">
    <property type="component" value="Unassembled WGS sequence"/>
</dbReference>